<evidence type="ECO:0000256" key="7">
    <source>
        <dbReference type="ARBA" id="ARBA00022759"/>
    </source>
</evidence>
<dbReference type="GO" id="GO:0006364">
    <property type="term" value="P:rRNA processing"/>
    <property type="evidence" value="ECO:0007669"/>
    <property type="project" value="UniProtKB-UniRule"/>
</dbReference>
<accession>A0A2T5GA56</accession>
<dbReference type="Pfam" id="PF01751">
    <property type="entry name" value="Toprim"/>
    <property type="match status" value="1"/>
</dbReference>
<evidence type="ECO:0000256" key="9">
    <source>
        <dbReference type="ARBA" id="ARBA00022842"/>
    </source>
</evidence>
<proteinExistence type="inferred from homology"/>
<dbReference type="HAMAP" id="MF_01469">
    <property type="entry name" value="RNase_M5"/>
    <property type="match status" value="1"/>
</dbReference>
<evidence type="ECO:0000313" key="14">
    <source>
        <dbReference type="EMBL" id="PTQ53063.1"/>
    </source>
</evidence>
<dbReference type="OrthoDB" id="9791329at2"/>
<comment type="similarity">
    <text evidence="11">Belongs to the ribonuclease M5 family.</text>
</comment>
<evidence type="ECO:0000256" key="4">
    <source>
        <dbReference type="ARBA" id="ARBA00022722"/>
    </source>
</evidence>
<keyword evidence="4 11" id="KW-0540">Nuclease</keyword>
<dbReference type="InterPro" id="IPR004466">
    <property type="entry name" value="RNase_M5"/>
</dbReference>
<dbReference type="InterPro" id="IPR034141">
    <property type="entry name" value="TOPRIM_RNase_M5-like"/>
</dbReference>
<dbReference type="InterPro" id="IPR025156">
    <property type="entry name" value="RNase_M5_C"/>
</dbReference>
<comment type="function">
    <text evidence="11">Required for correct processing of both the 5' and 3' ends of 5S rRNA precursor. Cleaves both sides of a double-stranded region yielding mature 5S rRNA in one step.</text>
</comment>
<reference evidence="14 15" key="1">
    <citation type="submission" date="2017-08" db="EMBL/GenBank/DDBJ databases">
        <title>Burning lignite coal seam in the remote Altai Mountains harbors a hydrogen-driven thermophilic microbial community.</title>
        <authorList>
            <person name="Kadnikov V.V."/>
            <person name="Mardanov A.V."/>
            <person name="Ivasenko D."/>
            <person name="Beletsky A.V."/>
            <person name="Karnachuk O.V."/>
            <person name="Ravin N.V."/>
        </authorList>
    </citation>
    <scope>NUCLEOTIDE SEQUENCE [LARGE SCALE GENOMIC DNA]</scope>
    <source>
        <strain evidence="14">AL33</strain>
    </source>
</reference>
<dbReference type="EMBL" id="PEBV01000017">
    <property type="protein sequence ID" value="PTQ53063.1"/>
    <property type="molecule type" value="Genomic_DNA"/>
</dbReference>
<evidence type="ECO:0000256" key="2">
    <source>
        <dbReference type="ARBA" id="ARBA00022517"/>
    </source>
</evidence>
<dbReference type="SUPFAM" id="SSF110455">
    <property type="entry name" value="Toprim domain"/>
    <property type="match status" value="1"/>
</dbReference>
<dbReference type="PROSITE" id="PS50880">
    <property type="entry name" value="TOPRIM"/>
    <property type="match status" value="1"/>
</dbReference>
<evidence type="ECO:0000313" key="15">
    <source>
        <dbReference type="Proteomes" id="UP000244180"/>
    </source>
</evidence>
<feature type="region of interest" description="Disordered" evidence="12">
    <location>
        <begin position="192"/>
        <end position="214"/>
    </location>
</feature>
<evidence type="ECO:0000256" key="11">
    <source>
        <dbReference type="HAMAP-Rule" id="MF_01469"/>
    </source>
</evidence>
<dbReference type="GO" id="GO:0046872">
    <property type="term" value="F:metal ion binding"/>
    <property type="evidence" value="ECO:0007669"/>
    <property type="project" value="UniProtKB-KW"/>
</dbReference>
<evidence type="ECO:0000256" key="5">
    <source>
        <dbReference type="ARBA" id="ARBA00022723"/>
    </source>
</evidence>
<comment type="catalytic activity">
    <reaction evidence="11">
        <text>Endonucleolytic cleavage of RNA, removing 21 and 42 nucleotides, respectively, from the 5'- and 3'-termini of a 5S-rRNA precursor.</text>
        <dbReference type="EC" id="3.1.26.8"/>
    </reaction>
</comment>
<dbReference type="Gene3D" id="3.40.1360.10">
    <property type="match status" value="1"/>
</dbReference>
<organism evidence="14 15">
    <name type="scientific">Hydrogenibacillus schlegelii</name>
    <name type="common">Bacillus schlegelii</name>
    <dbReference type="NCBI Taxonomy" id="1484"/>
    <lineage>
        <taxon>Bacteria</taxon>
        <taxon>Bacillati</taxon>
        <taxon>Bacillota</taxon>
        <taxon>Bacilli</taxon>
        <taxon>Bacillales</taxon>
        <taxon>Bacillales Family X. Incertae Sedis</taxon>
        <taxon>Hydrogenibacillus</taxon>
    </lineage>
</organism>
<evidence type="ECO:0000256" key="3">
    <source>
        <dbReference type="ARBA" id="ARBA00022552"/>
    </source>
</evidence>
<evidence type="ECO:0000256" key="6">
    <source>
        <dbReference type="ARBA" id="ARBA00022730"/>
    </source>
</evidence>
<keyword evidence="10 11" id="KW-0694">RNA-binding</keyword>
<keyword evidence="3 11" id="KW-0698">rRNA processing</keyword>
<comment type="subcellular location">
    <subcellularLocation>
        <location evidence="11">Cytoplasm</location>
    </subcellularLocation>
</comment>
<evidence type="ECO:0000256" key="12">
    <source>
        <dbReference type="SAM" id="MobiDB-lite"/>
    </source>
</evidence>
<dbReference type="GO" id="GO:0019843">
    <property type="term" value="F:rRNA binding"/>
    <property type="evidence" value="ECO:0007669"/>
    <property type="project" value="UniProtKB-KW"/>
</dbReference>
<gene>
    <name evidence="11" type="primary">rnmV</name>
    <name evidence="14" type="ORF">HSCHL_2140</name>
</gene>
<evidence type="ECO:0000259" key="13">
    <source>
        <dbReference type="PROSITE" id="PS50880"/>
    </source>
</evidence>
<keyword evidence="2 11" id="KW-0690">Ribosome biogenesis</keyword>
<dbReference type="SMART" id="SM00493">
    <property type="entry name" value="TOPRIM"/>
    <property type="match status" value="1"/>
</dbReference>
<dbReference type="Proteomes" id="UP000244180">
    <property type="component" value="Unassembled WGS sequence"/>
</dbReference>
<name>A0A2T5GA56_HYDSH</name>
<dbReference type="PANTHER" id="PTHR39156">
    <property type="entry name" value="RIBONUCLEASE M5"/>
    <property type="match status" value="1"/>
</dbReference>
<evidence type="ECO:0000256" key="10">
    <source>
        <dbReference type="ARBA" id="ARBA00022884"/>
    </source>
</evidence>
<dbReference type="EC" id="3.1.26.8" evidence="11"/>
<keyword evidence="9" id="KW-0460">Magnesium</keyword>
<keyword evidence="6 11" id="KW-0699">rRNA-binding</keyword>
<dbReference type="PANTHER" id="PTHR39156:SF1">
    <property type="entry name" value="RIBONUCLEASE M5"/>
    <property type="match status" value="1"/>
</dbReference>
<evidence type="ECO:0000256" key="1">
    <source>
        <dbReference type="ARBA" id="ARBA00022490"/>
    </source>
</evidence>
<protein>
    <recommendedName>
        <fullName evidence="11">Ribonuclease M5</fullName>
        <ecNumber evidence="11">3.1.26.8</ecNumber>
    </recommendedName>
    <alternativeName>
        <fullName evidence="11">RNase M5</fullName>
    </alternativeName>
    <alternativeName>
        <fullName evidence="11">Ribosomal RNA terminal maturase M5</fullName>
    </alternativeName>
</protein>
<keyword evidence="7 11" id="KW-0255">Endonuclease</keyword>
<dbReference type="GO" id="GO:0005737">
    <property type="term" value="C:cytoplasm"/>
    <property type="evidence" value="ECO:0007669"/>
    <property type="project" value="UniProtKB-SubCell"/>
</dbReference>
<keyword evidence="5" id="KW-0479">Metal-binding</keyword>
<evidence type="ECO:0000256" key="8">
    <source>
        <dbReference type="ARBA" id="ARBA00022801"/>
    </source>
</evidence>
<feature type="domain" description="Toprim" evidence="13">
    <location>
        <begin position="20"/>
        <end position="98"/>
    </location>
</feature>
<dbReference type="InterPro" id="IPR006171">
    <property type="entry name" value="TOPRIM_dom"/>
</dbReference>
<comment type="caution">
    <text evidence="14">The sequence shown here is derived from an EMBL/GenBank/DDBJ whole genome shotgun (WGS) entry which is preliminary data.</text>
</comment>
<keyword evidence="8 11" id="KW-0378">Hydrolase</keyword>
<dbReference type="CDD" id="cd01027">
    <property type="entry name" value="TOPRIM_RNase_M5_like"/>
    <property type="match status" value="1"/>
</dbReference>
<dbReference type="AlphaFoldDB" id="A0A2T5GA56"/>
<dbReference type="Pfam" id="PF13331">
    <property type="entry name" value="DUF4093"/>
    <property type="match status" value="1"/>
</dbReference>
<sequence>MKVYNKRGDAGLTEAKPHLEAVVVVEGRRDAARVREAAEVDVFVLGGDALTPEKIAALRRLARVRDVVVLTDPDRVGEKLRRALDRMVPGLLHAYLPPEAAKKNGRYGVEHARPEAIRAALGRLRKAERKGPPALSWQAYVALGLAFQPEASFRRARVAARLGIGPAGAKAFYERLNLFCIPEAAVRAALGSDAREGGPTSGAGGPEGKEADRR</sequence>
<keyword evidence="1 11" id="KW-0963">Cytoplasm</keyword>
<dbReference type="GO" id="GO:0043822">
    <property type="term" value="F:ribonuclease M5 activity"/>
    <property type="evidence" value="ECO:0007669"/>
    <property type="project" value="UniProtKB-UniRule"/>
</dbReference>